<gene>
    <name evidence="3" type="ORF">HERILL_LOCUS520</name>
</gene>
<dbReference type="OrthoDB" id="2133912at2759"/>
<feature type="compositionally biased region" description="Polar residues" evidence="2">
    <location>
        <begin position="111"/>
        <end position="124"/>
    </location>
</feature>
<organism evidence="3 4">
    <name type="scientific">Hermetia illucens</name>
    <name type="common">Black soldier fly</name>
    <dbReference type="NCBI Taxonomy" id="343691"/>
    <lineage>
        <taxon>Eukaryota</taxon>
        <taxon>Metazoa</taxon>
        <taxon>Ecdysozoa</taxon>
        <taxon>Arthropoda</taxon>
        <taxon>Hexapoda</taxon>
        <taxon>Insecta</taxon>
        <taxon>Pterygota</taxon>
        <taxon>Neoptera</taxon>
        <taxon>Endopterygota</taxon>
        <taxon>Diptera</taxon>
        <taxon>Brachycera</taxon>
        <taxon>Stratiomyomorpha</taxon>
        <taxon>Stratiomyidae</taxon>
        <taxon>Hermetiinae</taxon>
        <taxon>Hermetia</taxon>
    </lineage>
</organism>
<feature type="compositionally biased region" description="Polar residues" evidence="2">
    <location>
        <begin position="167"/>
        <end position="178"/>
    </location>
</feature>
<reference evidence="3 4" key="1">
    <citation type="submission" date="2020-11" db="EMBL/GenBank/DDBJ databases">
        <authorList>
            <person name="Wallbank WR R."/>
            <person name="Pardo Diaz C."/>
            <person name="Kozak K."/>
            <person name="Martin S."/>
            <person name="Jiggins C."/>
            <person name="Moest M."/>
            <person name="Warren A I."/>
            <person name="Generalovic N T."/>
            <person name="Byers J.R.P. K."/>
            <person name="Montejo-Kovacevich G."/>
            <person name="Yen C E."/>
        </authorList>
    </citation>
    <scope>NUCLEOTIDE SEQUENCE [LARGE SCALE GENOMIC DNA]</scope>
</reference>
<dbReference type="EMBL" id="LR899009">
    <property type="protein sequence ID" value="CAD7077147.1"/>
    <property type="molecule type" value="Genomic_DNA"/>
</dbReference>
<keyword evidence="4" id="KW-1185">Reference proteome</keyword>
<dbReference type="PANTHER" id="PTHR14240">
    <property type="entry name" value="RETINITIS PIGMENTOSA GTPASE REGULATOR-INTERACTING PROTEIN"/>
    <property type="match status" value="1"/>
</dbReference>
<dbReference type="Gene3D" id="1.10.287.1490">
    <property type="match status" value="1"/>
</dbReference>
<dbReference type="InterPro" id="IPR031139">
    <property type="entry name" value="RPGRIP1_fam"/>
</dbReference>
<feature type="compositionally biased region" description="Polar residues" evidence="2">
    <location>
        <begin position="133"/>
        <end position="146"/>
    </location>
</feature>
<feature type="region of interest" description="Disordered" evidence="2">
    <location>
        <begin position="1"/>
        <end position="25"/>
    </location>
</feature>
<proteinExistence type="predicted"/>
<dbReference type="AlphaFoldDB" id="A0A7R8UAE6"/>
<feature type="coiled-coil region" evidence="1">
    <location>
        <begin position="309"/>
        <end position="410"/>
    </location>
</feature>
<feature type="compositionally biased region" description="Basic and acidic residues" evidence="2">
    <location>
        <begin position="1"/>
        <end position="16"/>
    </location>
</feature>
<dbReference type="InParanoid" id="A0A7R8UAE6"/>
<feature type="coiled-coil region" evidence="1">
    <location>
        <begin position="68"/>
        <end position="95"/>
    </location>
</feature>
<evidence type="ECO:0000313" key="4">
    <source>
        <dbReference type="Proteomes" id="UP000594454"/>
    </source>
</evidence>
<sequence length="445" mass="51553">MARQHQDGEKSTSQRERNHKIRDTSPYSKNFKCYIKSDEKDLIYKRQMVTKLTRKDLEDKYIELCDENFFIKRQNNELQDKIKELTTKIVRISTSQRSYSSSAILRERTSENISDSSRCTTRMHSSYARPMARSSSLNTVYRRNVQSATPSEGSKSSSSSSSSQRSANNSVKGSNQNIEKGILEISEKDLNNQEKMNDLEKKVEELTEAVKEEREKCARIQMEKQSVESRLSDIDMKKFIMENIEVNRLKRKLDQFRTAVKHLQAQQKEILLEKDKFIESERKRFNNVIEQLNEDNATHAMPSEKKSDLKTALRTIEMLRKQISELEYDKKTLMDQQESLSKLLKEAASHEKETKQSPSHDKSILLETLEQLKTEKAAIENSKNELFNKIRELQDMNDKLVVDLEGLKTMKNLSDGLKNDGSGVGDDTIILLSEGMDQNYPIQLQ</sequence>
<accession>A0A7R8UAE6</accession>
<feature type="coiled-coil region" evidence="1">
    <location>
        <begin position="189"/>
        <end position="266"/>
    </location>
</feature>
<keyword evidence="1" id="KW-0175">Coiled coil</keyword>
<evidence type="ECO:0000256" key="1">
    <source>
        <dbReference type="SAM" id="Coils"/>
    </source>
</evidence>
<name>A0A7R8UAE6_HERIL</name>
<feature type="compositionally biased region" description="Low complexity" evidence="2">
    <location>
        <begin position="147"/>
        <end position="166"/>
    </location>
</feature>
<feature type="region of interest" description="Disordered" evidence="2">
    <location>
        <begin position="101"/>
        <end position="178"/>
    </location>
</feature>
<evidence type="ECO:0000313" key="3">
    <source>
        <dbReference type="EMBL" id="CAD7077147.1"/>
    </source>
</evidence>
<protein>
    <submittedName>
        <fullName evidence="3">Uncharacterized protein</fullName>
    </submittedName>
</protein>
<evidence type="ECO:0000256" key="2">
    <source>
        <dbReference type="SAM" id="MobiDB-lite"/>
    </source>
</evidence>
<dbReference type="Proteomes" id="UP000594454">
    <property type="component" value="Chromosome 1"/>
</dbReference>